<gene>
    <name evidence="2" type="ORF">ACA1_183300</name>
</gene>
<dbReference type="OMA" id="PFYAVGQ"/>
<dbReference type="SUPFAM" id="SSF53271">
    <property type="entry name" value="PRTase-like"/>
    <property type="match status" value="1"/>
</dbReference>
<dbReference type="Pfam" id="PF00156">
    <property type="entry name" value="Pribosyltran"/>
    <property type="match status" value="1"/>
</dbReference>
<dbReference type="Gene3D" id="3.40.50.2020">
    <property type="match status" value="1"/>
</dbReference>
<dbReference type="Proteomes" id="UP000011083">
    <property type="component" value="Unassembled WGS sequence"/>
</dbReference>
<dbReference type="OrthoDB" id="5779169at2759"/>
<dbReference type="KEGG" id="acan:ACA1_183300"/>
<dbReference type="RefSeq" id="XP_004345940.1">
    <property type="nucleotide sequence ID" value="XM_004345890.1"/>
</dbReference>
<sequence length="246" mass="27825">MFFMSNRFLKDRADAGVQLARKLKHYRDMRDEAIVLGLPRGGIVIGYHVAHELRLPLDMIVSRKIGCPGHEEYAVGALAQDGSVELEHDTLRMMHLSERDLQPTIDKERREAQRRLKAYRGDRPTLDLTGKIAILVDDGIATGSTAKASLRMLRKSNCKKVVLAVPVMPADRVRSFAAMVDELVYVQAPKDFHAVGQFYERFDQTEDEEVLHLMKLNADELQQWQAEAKGGVAQDRERTYSQAAAH</sequence>
<protein>
    <recommendedName>
        <fullName evidence="1">Phosphoribosyltransferase domain-containing protein</fullName>
    </recommendedName>
</protein>
<accession>L8HAD1</accession>
<dbReference type="InterPro" id="IPR029057">
    <property type="entry name" value="PRTase-like"/>
</dbReference>
<reference evidence="2 3" key="1">
    <citation type="journal article" date="2013" name="Genome Biol.">
        <title>Genome of Acanthamoeba castellanii highlights extensive lateral gene transfer and early evolution of tyrosine kinase signaling.</title>
        <authorList>
            <person name="Clarke M."/>
            <person name="Lohan A.J."/>
            <person name="Liu B."/>
            <person name="Lagkouvardos I."/>
            <person name="Roy S."/>
            <person name="Zafar N."/>
            <person name="Bertelli C."/>
            <person name="Schilde C."/>
            <person name="Kianianmomeni A."/>
            <person name="Burglin T.R."/>
            <person name="Frech C."/>
            <person name="Turcotte B."/>
            <person name="Kopec K.O."/>
            <person name="Synnott J.M."/>
            <person name="Choo C."/>
            <person name="Paponov I."/>
            <person name="Finkler A."/>
            <person name="Soon Heng Tan C."/>
            <person name="Hutchins A.P."/>
            <person name="Weinmeier T."/>
            <person name="Rattei T."/>
            <person name="Chu J.S."/>
            <person name="Gimenez G."/>
            <person name="Irimia M."/>
            <person name="Rigden D.J."/>
            <person name="Fitzpatrick D.A."/>
            <person name="Lorenzo-Morales J."/>
            <person name="Bateman A."/>
            <person name="Chiu C.H."/>
            <person name="Tang P."/>
            <person name="Hegemann P."/>
            <person name="Fromm H."/>
            <person name="Raoult D."/>
            <person name="Greub G."/>
            <person name="Miranda-Saavedra D."/>
            <person name="Chen N."/>
            <person name="Nash P."/>
            <person name="Ginger M.L."/>
            <person name="Horn M."/>
            <person name="Schaap P."/>
            <person name="Caler L."/>
            <person name="Loftus B."/>
        </authorList>
    </citation>
    <scope>NUCLEOTIDE SEQUENCE [LARGE SCALE GENOMIC DNA]</scope>
    <source>
        <strain evidence="2 3">Neff</strain>
    </source>
</reference>
<feature type="domain" description="Phosphoribosyltransferase" evidence="1">
    <location>
        <begin position="26"/>
        <end position="169"/>
    </location>
</feature>
<name>L8HAD1_ACACF</name>
<dbReference type="GeneID" id="14922288"/>
<evidence type="ECO:0000313" key="2">
    <source>
        <dbReference type="EMBL" id="ELR21396.1"/>
    </source>
</evidence>
<dbReference type="EMBL" id="KB007904">
    <property type="protein sequence ID" value="ELR21396.1"/>
    <property type="molecule type" value="Genomic_DNA"/>
</dbReference>
<dbReference type="CDD" id="cd06223">
    <property type="entry name" value="PRTases_typeI"/>
    <property type="match status" value="1"/>
</dbReference>
<dbReference type="Gene3D" id="3.30.1310.20">
    <property type="entry name" value="PRTase-like"/>
    <property type="match status" value="1"/>
</dbReference>
<evidence type="ECO:0000259" key="1">
    <source>
        <dbReference type="Pfam" id="PF00156"/>
    </source>
</evidence>
<keyword evidence="3" id="KW-1185">Reference proteome</keyword>
<evidence type="ECO:0000313" key="3">
    <source>
        <dbReference type="Proteomes" id="UP000011083"/>
    </source>
</evidence>
<organism evidence="2 3">
    <name type="scientific">Acanthamoeba castellanii (strain ATCC 30010 / Neff)</name>
    <dbReference type="NCBI Taxonomy" id="1257118"/>
    <lineage>
        <taxon>Eukaryota</taxon>
        <taxon>Amoebozoa</taxon>
        <taxon>Discosea</taxon>
        <taxon>Longamoebia</taxon>
        <taxon>Centramoebida</taxon>
        <taxon>Acanthamoebidae</taxon>
        <taxon>Acanthamoeba</taxon>
    </lineage>
</organism>
<dbReference type="VEuPathDB" id="AmoebaDB:ACA1_183300"/>
<dbReference type="InterPro" id="IPR000836">
    <property type="entry name" value="PRTase_dom"/>
</dbReference>
<dbReference type="AlphaFoldDB" id="L8HAD1"/>
<dbReference type="STRING" id="1257118.L8HAD1"/>
<proteinExistence type="predicted"/>